<dbReference type="InterPro" id="IPR000847">
    <property type="entry name" value="LysR_HTH_N"/>
</dbReference>
<reference evidence="7" key="2">
    <citation type="submission" date="2020-09" db="EMBL/GenBank/DDBJ databases">
        <authorList>
            <person name="Sun Q."/>
            <person name="Zhou Y."/>
        </authorList>
    </citation>
    <scope>NUCLEOTIDE SEQUENCE</scope>
    <source>
        <strain evidence="7">CGMCC 4.7398</strain>
    </source>
</reference>
<keyword evidence="2" id="KW-0805">Transcription regulation</keyword>
<protein>
    <submittedName>
        <fullName evidence="7">Transcriptional regulator ArgP</fullName>
    </submittedName>
</protein>
<evidence type="ECO:0000313" key="7">
    <source>
        <dbReference type="EMBL" id="GHH80110.1"/>
    </source>
</evidence>
<dbReference type="PANTHER" id="PTHR30579">
    <property type="entry name" value="TRANSCRIPTIONAL REGULATOR"/>
    <property type="match status" value="1"/>
</dbReference>
<evidence type="ECO:0000256" key="4">
    <source>
        <dbReference type="ARBA" id="ARBA00023159"/>
    </source>
</evidence>
<sequence length="316" mass="33966">MLHTGGMRWDSRQLEALAAVVAEGSFDAAARTLHVTPSAVSQRIRALENAAGSVLVRRARPVVATMPGQALLRLARQTDLLGAEVAAELGADDAREGADDARSGGDASNGIVTVPLAVSADSLATWVLPALAQIDGVTFDLHRADDSRTADLLREGIVMAAVTSQTEAVQGCRSTPLGIMRYRPACTRAFAKRWFPHGPTPEALAAAPVVVFDRNDDLQDMYLREHAPRARPPRHHVPSTVEYEETIRLGLGWGMLLERPSIGGLEDGTGGGITLLAPDAVLDIPLYLQQWKLRSTVLDRVTAALRKEATRKLLPE</sequence>
<evidence type="ECO:0000256" key="3">
    <source>
        <dbReference type="ARBA" id="ARBA00023125"/>
    </source>
</evidence>
<dbReference type="AlphaFoldDB" id="A0A919L0A6"/>
<proteinExistence type="inferred from homology"/>
<evidence type="ECO:0000256" key="1">
    <source>
        <dbReference type="ARBA" id="ARBA00009437"/>
    </source>
</evidence>
<dbReference type="Pfam" id="PF00126">
    <property type="entry name" value="HTH_1"/>
    <property type="match status" value="1"/>
</dbReference>
<dbReference type="SUPFAM" id="SSF46785">
    <property type="entry name" value="Winged helix' DNA-binding domain"/>
    <property type="match status" value="1"/>
</dbReference>
<evidence type="ECO:0000256" key="5">
    <source>
        <dbReference type="ARBA" id="ARBA00023163"/>
    </source>
</evidence>
<keyword evidence="4" id="KW-0010">Activator</keyword>
<dbReference type="SUPFAM" id="SSF53850">
    <property type="entry name" value="Periplasmic binding protein-like II"/>
    <property type="match status" value="1"/>
</dbReference>
<evidence type="ECO:0000259" key="6">
    <source>
        <dbReference type="PROSITE" id="PS50931"/>
    </source>
</evidence>
<accession>A0A919L0A6</accession>
<organism evidence="7 8">
    <name type="scientific">Promicromonospora soli</name>
    <dbReference type="NCBI Taxonomy" id="2035533"/>
    <lineage>
        <taxon>Bacteria</taxon>
        <taxon>Bacillati</taxon>
        <taxon>Actinomycetota</taxon>
        <taxon>Actinomycetes</taxon>
        <taxon>Micrococcales</taxon>
        <taxon>Promicromonosporaceae</taxon>
        <taxon>Promicromonospora</taxon>
    </lineage>
</organism>
<comment type="similarity">
    <text evidence="1">Belongs to the LysR transcriptional regulatory family.</text>
</comment>
<dbReference type="PANTHER" id="PTHR30579:SF2">
    <property type="entry name" value="HTH-TYPE TRANSCRIPTIONAL REGULATOR ARGP"/>
    <property type="match status" value="1"/>
</dbReference>
<name>A0A919L0A6_9MICO</name>
<dbReference type="Gene3D" id="1.10.10.10">
    <property type="entry name" value="Winged helix-like DNA-binding domain superfamily/Winged helix DNA-binding domain"/>
    <property type="match status" value="1"/>
</dbReference>
<dbReference type="NCBIfam" id="NF002964">
    <property type="entry name" value="PRK03635.1"/>
    <property type="match status" value="1"/>
</dbReference>
<reference evidence="7" key="1">
    <citation type="journal article" date="2014" name="Int. J. Syst. Evol. Microbiol.">
        <title>Complete genome sequence of Corynebacterium casei LMG S-19264T (=DSM 44701T), isolated from a smear-ripened cheese.</title>
        <authorList>
            <consortium name="US DOE Joint Genome Institute (JGI-PGF)"/>
            <person name="Walter F."/>
            <person name="Albersmeier A."/>
            <person name="Kalinowski J."/>
            <person name="Ruckert C."/>
        </authorList>
    </citation>
    <scope>NUCLEOTIDE SEQUENCE</scope>
    <source>
        <strain evidence="7">CGMCC 4.7398</strain>
    </source>
</reference>
<dbReference type="InterPro" id="IPR036388">
    <property type="entry name" value="WH-like_DNA-bd_sf"/>
</dbReference>
<dbReference type="InterPro" id="IPR036390">
    <property type="entry name" value="WH_DNA-bd_sf"/>
</dbReference>
<dbReference type="GO" id="GO:0003677">
    <property type="term" value="F:DNA binding"/>
    <property type="evidence" value="ECO:0007669"/>
    <property type="project" value="UniProtKB-KW"/>
</dbReference>
<evidence type="ECO:0000256" key="2">
    <source>
        <dbReference type="ARBA" id="ARBA00023015"/>
    </source>
</evidence>
<evidence type="ECO:0000313" key="8">
    <source>
        <dbReference type="Proteomes" id="UP000627369"/>
    </source>
</evidence>
<feature type="domain" description="HTH lysR-type" evidence="6">
    <location>
        <begin position="9"/>
        <end position="65"/>
    </location>
</feature>
<dbReference type="GO" id="GO:0003700">
    <property type="term" value="F:DNA-binding transcription factor activity"/>
    <property type="evidence" value="ECO:0007669"/>
    <property type="project" value="InterPro"/>
</dbReference>
<dbReference type="PROSITE" id="PS50931">
    <property type="entry name" value="HTH_LYSR"/>
    <property type="match status" value="1"/>
</dbReference>
<dbReference type="EMBL" id="BNAS01000011">
    <property type="protein sequence ID" value="GHH80110.1"/>
    <property type="molecule type" value="Genomic_DNA"/>
</dbReference>
<dbReference type="Gene3D" id="3.40.190.290">
    <property type="match status" value="1"/>
</dbReference>
<dbReference type="InterPro" id="IPR017685">
    <property type="entry name" value="ArgP"/>
</dbReference>
<dbReference type="InterPro" id="IPR050176">
    <property type="entry name" value="LTTR"/>
</dbReference>
<comment type="caution">
    <text evidence="7">The sequence shown here is derived from an EMBL/GenBank/DDBJ whole genome shotgun (WGS) entry which is preliminary data.</text>
</comment>
<dbReference type="Proteomes" id="UP000627369">
    <property type="component" value="Unassembled WGS sequence"/>
</dbReference>
<keyword evidence="8" id="KW-1185">Reference proteome</keyword>
<dbReference type="NCBIfam" id="TIGR03298">
    <property type="entry name" value="argP"/>
    <property type="match status" value="1"/>
</dbReference>
<gene>
    <name evidence="7" type="primary">iciA</name>
    <name evidence="7" type="ORF">GCM10017772_47470</name>
</gene>
<keyword evidence="3" id="KW-0238">DNA-binding</keyword>
<keyword evidence="5" id="KW-0804">Transcription</keyword>